<feature type="domain" description="Cohesin subunit SCC3 C-terminal" evidence="1">
    <location>
        <begin position="2"/>
        <end position="192"/>
    </location>
</feature>
<gene>
    <name evidence="2" type="ORF">METBISCDRAFT_23886</name>
</gene>
<accession>A0A4P9ZD14</accession>
<dbReference type="Pfam" id="PF21767">
    <property type="entry name" value="SCC3_C"/>
    <property type="match status" value="1"/>
</dbReference>
<keyword evidence="3" id="KW-1185">Reference proteome</keyword>
<sequence length="294" mass="33324">MQGLLQRIPKTYARQMPEVARLWASLLRFLLLTFCWSLEDLTYASGDRTASSIDILVFMADYEHMIPTLCSIFISVQTATKELNDTTAGGNQTMHKLLECLVNLQAMFGVEIADLIHALRMFFARFSGLNIFKNFDQYFDADHLKTLVRGELPQETQKALLSTFLVKEALMGQLLQTSLERGYDDDVNIEDLLFVLDTGDAPADTQTCDSEGFEDIEAYAESIASRQLQKFELQKWVTEKDLCVYLLKMLVLEKTNAFSATVTGRFRLNAHLLGDLLQEVIRLASHTPDTETIL</sequence>
<dbReference type="AlphaFoldDB" id="A0A4P9ZD14"/>
<name>A0A4P9ZD14_9ASCO</name>
<dbReference type="InterPro" id="IPR048610">
    <property type="entry name" value="SCC3_C"/>
</dbReference>
<evidence type="ECO:0000259" key="1">
    <source>
        <dbReference type="Pfam" id="PF21767"/>
    </source>
</evidence>
<reference evidence="3" key="1">
    <citation type="journal article" date="2018" name="Nat. Microbiol.">
        <title>Leveraging single-cell genomics to expand the fungal tree of life.</title>
        <authorList>
            <person name="Ahrendt S.R."/>
            <person name="Quandt C.A."/>
            <person name="Ciobanu D."/>
            <person name="Clum A."/>
            <person name="Salamov A."/>
            <person name="Andreopoulos B."/>
            <person name="Cheng J.F."/>
            <person name="Woyke T."/>
            <person name="Pelin A."/>
            <person name="Henrissat B."/>
            <person name="Reynolds N.K."/>
            <person name="Benny G.L."/>
            <person name="Smith M.E."/>
            <person name="James T.Y."/>
            <person name="Grigoriev I.V."/>
        </authorList>
    </citation>
    <scope>NUCLEOTIDE SEQUENCE [LARGE SCALE GENOMIC DNA]</scope>
    <source>
        <strain evidence="3">Baker2002</strain>
    </source>
</reference>
<organism evidence="2 3">
    <name type="scientific">Metschnikowia bicuspidata</name>
    <dbReference type="NCBI Taxonomy" id="27322"/>
    <lineage>
        <taxon>Eukaryota</taxon>
        <taxon>Fungi</taxon>
        <taxon>Dikarya</taxon>
        <taxon>Ascomycota</taxon>
        <taxon>Saccharomycotina</taxon>
        <taxon>Pichiomycetes</taxon>
        <taxon>Metschnikowiaceae</taxon>
        <taxon>Metschnikowia</taxon>
    </lineage>
</organism>
<proteinExistence type="predicted"/>
<evidence type="ECO:0000313" key="3">
    <source>
        <dbReference type="Proteomes" id="UP000268321"/>
    </source>
</evidence>
<protein>
    <recommendedName>
        <fullName evidence="1">Cohesin subunit SCC3 C-terminal domain-containing protein</fullName>
    </recommendedName>
</protein>
<evidence type="ECO:0000313" key="2">
    <source>
        <dbReference type="EMBL" id="RKP29780.1"/>
    </source>
</evidence>
<dbReference type="Proteomes" id="UP000268321">
    <property type="component" value="Unassembled WGS sequence"/>
</dbReference>
<dbReference type="EMBL" id="ML004474">
    <property type="protein sequence ID" value="RKP29780.1"/>
    <property type="molecule type" value="Genomic_DNA"/>
</dbReference>